<dbReference type="EC" id="2.7.2.3" evidence="1"/>
<dbReference type="Proteomes" id="UP000007460">
    <property type="component" value="Chromosome"/>
</dbReference>
<dbReference type="CDD" id="cd00293">
    <property type="entry name" value="USP-like"/>
    <property type="match status" value="1"/>
</dbReference>
<accession>D5BP80</accession>
<dbReference type="AlphaFoldDB" id="D5BP80"/>
<organism evidence="1 2">
    <name type="scientific">Puniceispirillum marinum (strain IMCC1322)</name>
    <dbReference type="NCBI Taxonomy" id="488538"/>
    <lineage>
        <taxon>Bacteria</taxon>
        <taxon>Pseudomonadati</taxon>
        <taxon>Pseudomonadota</taxon>
        <taxon>Alphaproteobacteria</taxon>
        <taxon>Candidatus Puniceispirillales</taxon>
        <taxon>Candidatus Puniceispirillaceae</taxon>
        <taxon>Candidatus Puniceispirillum</taxon>
    </lineage>
</organism>
<keyword evidence="1" id="KW-0808">Transferase</keyword>
<name>D5BP80_PUNMI</name>
<dbReference type="KEGG" id="apb:SAR116_0119"/>
<gene>
    <name evidence="1" type="ordered locus">SAR116_0119</name>
</gene>
<dbReference type="PRINTS" id="PR01438">
    <property type="entry name" value="UNVRSLSTRESS"/>
</dbReference>
<dbReference type="STRING" id="488538.SAR116_0119"/>
<dbReference type="HOGENOM" id="CLU_049301_5_2_5"/>
<evidence type="ECO:0000313" key="1">
    <source>
        <dbReference type="EMBL" id="ADE38362.1"/>
    </source>
</evidence>
<dbReference type="EMBL" id="CP001751">
    <property type="protein sequence ID" value="ADE38362.1"/>
    <property type="molecule type" value="Genomic_DNA"/>
</dbReference>
<dbReference type="Gene3D" id="3.40.50.12370">
    <property type="match status" value="1"/>
</dbReference>
<sequence length="257" mass="27882">MKLAFVMTTAVDMPKKQISLACQIAKKLDVPLVGIAATEDTMEYYSGGGASYVSLVTVSIDNAERNLKRCGDAFKAICNEHDVAHEWFGVHGFILNEWPKLSPYIDIAIVAPPLSAPRLASAGISATIQLSEKTKIVDLSGRCLIAWDGSAQAGRALRAAMPMLSRFTEVDVLLADPDTPNLSRDIANYLAAHDISANINIESSRDRNTAQMILKEAQNCDLVIMGAYGFSMTLEKLFGGVTETMRTECKAPILFAH</sequence>
<evidence type="ECO:0000313" key="2">
    <source>
        <dbReference type="Proteomes" id="UP000007460"/>
    </source>
</evidence>
<dbReference type="SUPFAM" id="SSF52402">
    <property type="entry name" value="Adenine nucleotide alpha hydrolases-like"/>
    <property type="match status" value="1"/>
</dbReference>
<protein>
    <submittedName>
        <fullName evidence="1">UspA</fullName>
        <ecNumber evidence="1">2.7.2.3</ecNumber>
    </submittedName>
</protein>
<proteinExistence type="predicted"/>
<reference evidence="1 2" key="1">
    <citation type="journal article" date="2010" name="J. Bacteriol.">
        <title>Complete genome sequence of "Candidatus Puniceispirillum marinum" IMCC1322, a representative of the SAR116 clade in the Alphaproteobacteria.</title>
        <authorList>
            <person name="Oh H.M."/>
            <person name="Kwon K.K."/>
            <person name="Kang I."/>
            <person name="Kang S.G."/>
            <person name="Lee J.H."/>
            <person name="Kim S.J."/>
            <person name="Cho J.C."/>
        </authorList>
    </citation>
    <scope>NUCLEOTIDE SEQUENCE [LARGE SCALE GENOMIC DNA]</scope>
    <source>
        <strain evidence="1 2">IMCC1322</strain>
    </source>
</reference>
<dbReference type="InterPro" id="IPR006015">
    <property type="entry name" value="Universal_stress_UspA"/>
</dbReference>
<dbReference type="GO" id="GO:0004618">
    <property type="term" value="F:phosphoglycerate kinase activity"/>
    <property type="evidence" value="ECO:0007669"/>
    <property type="project" value="UniProtKB-EC"/>
</dbReference>
<dbReference type="eggNOG" id="COG0589">
    <property type="taxonomic scope" value="Bacteria"/>
</dbReference>
<dbReference type="OrthoDB" id="9804721at2"/>
<dbReference type="RefSeq" id="WP_013044992.1">
    <property type="nucleotide sequence ID" value="NC_014010.1"/>
</dbReference>
<keyword evidence="2" id="KW-1185">Reference proteome</keyword>